<dbReference type="AlphaFoldDB" id="A0A5B1LY99"/>
<dbReference type="InterPro" id="IPR002035">
    <property type="entry name" value="VWF_A"/>
</dbReference>
<evidence type="ECO:0000313" key="3">
    <source>
        <dbReference type="Proteomes" id="UP000324351"/>
    </source>
</evidence>
<dbReference type="CDD" id="cd00198">
    <property type="entry name" value="vWFA"/>
    <property type="match status" value="1"/>
</dbReference>
<organism evidence="2 3">
    <name type="scientific">Nocardioides antri</name>
    <dbReference type="NCBI Taxonomy" id="2607659"/>
    <lineage>
        <taxon>Bacteria</taxon>
        <taxon>Bacillati</taxon>
        <taxon>Actinomycetota</taxon>
        <taxon>Actinomycetes</taxon>
        <taxon>Propionibacteriales</taxon>
        <taxon>Nocardioidaceae</taxon>
        <taxon>Nocardioides</taxon>
    </lineage>
</organism>
<dbReference type="InterPro" id="IPR036465">
    <property type="entry name" value="vWFA_dom_sf"/>
</dbReference>
<reference evidence="2 3" key="1">
    <citation type="submission" date="2019-09" db="EMBL/GenBank/DDBJ databases">
        <title>Nocardioides panacisoli sp. nov., isolated from the soil of a ginseng field.</title>
        <authorList>
            <person name="Cho C."/>
        </authorList>
    </citation>
    <scope>NUCLEOTIDE SEQUENCE [LARGE SCALE GENOMIC DNA]</scope>
    <source>
        <strain evidence="2 3">BN140041</strain>
    </source>
</reference>
<dbReference type="SMART" id="SM00327">
    <property type="entry name" value="VWA"/>
    <property type="match status" value="1"/>
</dbReference>
<gene>
    <name evidence="2" type="ORF">F0U47_16545</name>
</gene>
<evidence type="ECO:0000259" key="1">
    <source>
        <dbReference type="PROSITE" id="PS50234"/>
    </source>
</evidence>
<evidence type="ECO:0000313" key="2">
    <source>
        <dbReference type="EMBL" id="KAA1425945.1"/>
    </source>
</evidence>
<feature type="domain" description="VWFA" evidence="1">
    <location>
        <begin position="40"/>
        <end position="226"/>
    </location>
</feature>
<comment type="caution">
    <text evidence="2">The sequence shown here is derived from an EMBL/GenBank/DDBJ whole genome shotgun (WGS) entry which is preliminary data.</text>
</comment>
<proteinExistence type="predicted"/>
<dbReference type="RefSeq" id="WP_149751572.1">
    <property type="nucleotide sequence ID" value="NZ_VUJW01000010.1"/>
</dbReference>
<protein>
    <submittedName>
        <fullName evidence="2">VWA domain-containing protein</fullName>
    </submittedName>
</protein>
<name>A0A5B1LY99_9ACTN</name>
<dbReference type="SUPFAM" id="SSF53300">
    <property type="entry name" value="vWA-like"/>
    <property type="match status" value="1"/>
</dbReference>
<accession>A0A5B1LY99</accession>
<dbReference type="EMBL" id="VUJW01000010">
    <property type="protein sequence ID" value="KAA1425945.1"/>
    <property type="molecule type" value="Genomic_DNA"/>
</dbReference>
<dbReference type="Pfam" id="PF13519">
    <property type="entry name" value="VWA_2"/>
    <property type="match status" value="1"/>
</dbReference>
<sequence length="301" mass="32706">MTPAVLTLVRRAAILVVLVVVLLQPGFGTRAAPSQAADIEVLVVVDRTRSMAALDHQGGPRIHGAQQDLADLSEALPGARFSLLTYGSDVALELPFTSDGTTFATAVETLRLEGPFDGSGSMADRPLDAMREVLERADAQYPERRRMVVFVGDGENTADGEQRSYEELEDLVDGGIVLGYGTEDGAKMPQAADLSTEDGYVYDQDRGEDAISRIDENNLQAIADELGIDYAHRTEPGGMGAVAEDFEATYAFEEGDGAPAKHDLTWLFGLVLLGLVLLELRTWWRALWTSHTVLQPRREVT</sequence>
<dbReference type="Proteomes" id="UP000324351">
    <property type="component" value="Unassembled WGS sequence"/>
</dbReference>
<dbReference type="Gene3D" id="3.40.50.410">
    <property type="entry name" value="von Willebrand factor, type A domain"/>
    <property type="match status" value="1"/>
</dbReference>
<keyword evidence="3" id="KW-1185">Reference proteome</keyword>
<reference evidence="2 3" key="2">
    <citation type="submission" date="2019-09" db="EMBL/GenBank/DDBJ databases">
        <authorList>
            <person name="Jin C."/>
        </authorList>
    </citation>
    <scope>NUCLEOTIDE SEQUENCE [LARGE SCALE GENOMIC DNA]</scope>
    <source>
        <strain evidence="2 3">BN140041</strain>
    </source>
</reference>
<dbReference type="PROSITE" id="PS50234">
    <property type="entry name" value="VWFA"/>
    <property type="match status" value="1"/>
</dbReference>